<dbReference type="AlphaFoldDB" id="A0A097CRI7"/>
<gene>
    <name evidence="1" type="ORF">VASRM7_24</name>
</gene>
<evidence type="ECO:0000313" key="1">
    <source>
        <dbReference type="EMBL" id="AIS85263.1"/>
    </source>
</evidence>
<sequence length="59" mass="6662">MTDVRLSDRTDRLKGDSKSLLRAFHHAAITGPRFREIADRRVVRVAPMPGRHPPVTGGW</sequence>
<reference evidence="1" key="1">
    <citation type="journal article" date="2016" name="Appl. Microbiol. Biotechnol.">
        <title>Anti-MRSA and anti-TB metabolites from marine-derived Verrucosispora sp. MS100047.</title>
        <authorList>
            <person name="Huang P."/>
            <person name="Xie F."/>
            <person name="Ren B."/>
            <person name="Wang Q."/>
            <person name="Wang J."/>
            <person name="Wang Q."/>
            <person name="Abdel-Mageed W.M."/>
            <person name="Liu M."/>
            <person name="Han J."/>
            <person name="Oyeleye A."/>
            <person name="Shen J."/>
            <person name="Song F."/>
            <person name="Dai H."/>
            <person name="Liu X."/>
            <person name="Zhang L."/>
        </authorList>
    </citation>
    <scope>NUCLEOTIDE SEQUENCE</scope>
    <source>
        <strain evidence="1">MS100047</strain>
    </source>
</reference>
<proteinExistence type="predicted"/>
<accession>A0A097CRI7</accession>
<organism evidence="1">
    <name type="scientific">Verrucosispora sp. MS100047</name>
    <dbReference type="NCBI Taxonomy" id="1410949"/>
    <lineage>
        <taxon>Bacteria</taxon>
        <taxon>Bacillati</taxon>
        <taxon>Actinomycetota</taxon>
        <taxon>Actinomycetes</taxon>
        <taxon>Micromonosporales</taxon>
        <taxon>Micromonosporaceae</taxon>
        <taxon>Micromonospora</taxon>
    </lineage>
</organism>
<protein>
    <submittedName>
        <fullName evidence="1">Uncharacterized protein</fullName>
    </submittedName>
</protein>
<dbReference type="EMBL" id="KF826617">
    <property type="protein sequence ID" value="AIS85263.1"/>
    <property type="molecule type" value="Genomic_DNA"/>
</dbReference>
<name>A0A097CRI7_9ACTN</name>